<feature type="compositionally biased region" description="Polar residues" evidence="5">
    <location>
        <begin position="158"/>
        <end position="174"/>
    </location>
</feature>
<feature type="repeat" description="WD" evidence="3">
    <location>
        <begin position="1727"/>
        <end position="1768"/>
    </location>
</feature>
<feature type="repeat" description="WD" evidence="3">
    <location>
        <begin position="1265"/>
        <end position="1302"/>
    </location>
</feature>
<dbReference type="GO" id="GO:0005634">
    <property type="term" value="C:nucleus"/>
    <property type="evidence" value="ECO:0007669"/>
    <property type="project" value="TreeGrafter"/>
</dbReference>
<feature type="domain" description="NACHT" evidence="6">
    <location>
        <begin position="724"/>
        <end position="876"/>
    </location>
</feature>
<dbReference type="PROSITE" id="PS50082">
    <property type="entry name" value="WD_REPEATS_2"/>
    <property type="match status" value="12"/>
</dbReference>
<feature type="repeat" description="WD" evidence="3">
    <location>
        <begin position="1433"/>
        <end position="1474"/>
    </location>
</feature>
<feature type="repeat" description="WD" evidence="3">
    <location>
        <begin position="1517"/>
        <end position="1558"/>
    </location>
</feature>
<sequence length="1901" mass="209127">MFNKVSSKRSPLPPQKELELANIYLEQGRIVSEEGKHEIALVLCEEAEASLSQMKKGVKAAEAVQDVADLRHGIACAFVKLSKLLDELKRQERAKESYKKAQEWGYSEVQKLSISTLPSLETAVSIAIQPPLEASVFVAAQPSLKTTKTTQRSLKTTASTAVQPPLETSDSVATQPALRRSATIDIDVSVIGDFFVQDKNPPVIEYKLPEPDERLVNTHQLVYCLGLLKAPPSSEDLRQNSALSWVQATRNNEDEQERLNTLTTNLVRAFIRDELKGPTAIAEVACMAPFLNRDDFRCLLELFIGSIEKSTLLDIHSLEGLAKLVQGANEGYVEAADLVKILGVLNTRLQTTHAQTQSYIYQLMLAVSCVLDAMADCKVEGLDRVTLHECLSGYIDKLKGSADPHMVYLAAYAFQALECVPDNESPWQATKRRTGNVMQGVFSLVKAVKGLDIDSFLQGIQHIEDGLDGAVKVFQTLQDGYNNVTALVDSGQGLFEALRDALSFDSKRSWYSALRGLDRVLRDGQLSKFRTLVFEAPCRRSLAFQWGVCQRLGDLAANTAWDAESREDALEFLAEIYQNDAVWGHHEHIKQKILDILLHLQQQSENAIQAFDSATARKVLQRLGRIGDKAKQALYSDCLEQGPSKHPLKISQPPSAPLTLLDRVQNKPDVEEDLRKLRQQRLKERGDAVYIPPLAKANLKASDDVLFALTEKVEEFLASTDQKVLLLLGDSGSGKSTFNREIEHKLWLKYEKVKGRIPLYINLSAIDRPEQDMIAKQLRKFELSNSQIRELKAQRKFVLICDGYDESQEKHNLYTTNRLNQTGEWQVQMVVSCRSEYIGLDYRDLFQPSNDITEFQEAVIAPFSRAQVDDYLAKYVITKAPLWTTKQYVDVLDQIPSLQELIKNPFLLTLSLEVLPRLVDPGNNLTTTRITRVALYDEFVGLWLEQGKKRLGNKDLNPQARVDFDRLTDEGFTQNGISFLKDMASAIYKNQAGNPVVTYSRKQDHGKWKEAFFSRENESQLLLEASPLKRSGIQYRFIHKSLLEYFFARSVFEPQEGKENSVQAAAPARRGSVSSIFSFDDQLVPDKDDEPVTTQPFTADHPLSWRSFMAEPSILDFLSERAQQEPLFKDQLLAMIEQSKFNKAMRKAAANAITILVRAGVRFNGADLKGIQIPRADLSGGQFDSAQLEGADLRMANLRNTWLRQADFSKAQMAGVQFGEWPYLQESSEVLCCSYSPNGKTCVFGLANGTISVYDTMTWTKTHTLQEHTSSVRSVAYSPSGHQIASGSDDKTVRLWDTQTGEPGPVLSGHAKAVKSVAYSPSGHQIASGSYDETVRLWDTQTGAPVHVLSGHANSVKSVAYSPSGHQIASGSCDKTVRLWDTQTGAPVHVLSGHTDFVNSVAYSPSGHQIASGGDDETLRLWDTHTGEPGPVLSGHTDYVVSVAYSPSGHQIASGSYDKTVRLWDTQTGAPGHVLSGHTDYVNSVAYSPSGHQIASGSYDKTVRLWDTQSSPPGPVLSGHANAVESVAYSPSGHQIASGSCDETVRLWDTQTGAPGHVLSGHTNYVISVTYSPSGHQIASGGYDTTVRLWDTHTGEPGPVLSGHANAVESVVYSPSGHQIASGSCDKTVRLWDTQTGAPGHVLSGHTNYVISVAYSPSGHQIASGSYDKTVRLWDTQTGAPGPVLSGHTNYVDSVAYSPSGHQIASGSYDTTVRLWDTQTGAPGPVLSGHANAVKSVAYSPSGHQIASGSSDKTVRLWDAKSGRCLVVVKDFHGPINGIAWKATHDDIYLVTGCGDTFVRLWQIIEEKGIFQSLLKWSSAHNRLTVSGASMEDAQGLSRVNMRLLQQYGAVGDPKPAKTLQTAGNIMSTVVSAASKFEQLRNSKMTTSLFTVNSLIQQLDV</sequence>
<keyword evidence="9" id="KW-1185">Reference proteome</keyword>
<dbReference type="SUPFAM" id="SSF141571">
    <property type="entry name" value="Pentapeptide repeat-like"/>
    <property type="match status" value="1"/>
</dbReference>
<dbReference type="Pfam" id="PF05729">
    <property type="entry name" value="NACHT"/>
    <property type="match status" value="1"/>
</dbReference>
<evidence type="ECO:0000313" key="8">
    <source>
        <dbReference type="EMBL" id="KAG9069632.1"/>
    </source>
</evidence>
<dbReference type="SMART" id="SM00320">
    <property type="entry name" value="WD40"/>
    <property type="match status" value="14"/>
</dbReference>
<dbReference type="InterPro" id="IPR001680">
    <property type="entry name" value="WD40_rpt"/>
</dbReference>
<keyword evidence="2" id="KW-0677">Repeat</keyword>
<dbReference type="InterPro" id="IPR015943">
    <property type="entry name" value="WD40/YVTN_repeat-like_dom_sf"/>
</dbReference>
<feature type="repeat" description="WD" evidence="3">
    <location>
        <begin position="1349"/>
        <end position="1390"/>
    </location>
</feature>
<feature type="repeat" description="WD" evidence="3">
    <location>
        <begin position="1559"/>
        <end position="1596"/>
    </location>
</feature>
<comment type="caution">
    <text evidence="8">The sequence shown here is derived from an EMBL/GenBank/DDBJ whole genome shotgun (WGS) entry which is preliminary data.</text>
</comment>
<feature type="region of interest" description="Disordered" evidence="5">
    <location>
        <begin position="148"/>
        <end position="174"/>
    </location>
</feature>
<evidence type="ECO:0000256" key="1">
    <source>
        <dbReference type="ARBA" id="ARBA00022574"/>
    </source>
</evidence>
<evidence type="ECO:0000259" key="6">
    <source>
        <dbReference type="Pfam" id="PF05729"/>
    </source>
</evidence>
<dbReference type="Gene3D" id="2.130.10.10">
    <property type="entry name" value="YVTN repeat-like/Quinoprotein amine dehydrogenase"/>
    <property type="match status" value="4"/>
</dbReference>
<feature type="repeat" description="WD" evidence="3">
    <location>
        <begin position="1307"/>
        <end position="1348"/>
    </location>
</feature>
<keyword evidence="1 3" id="KW-0853">WD repeat</keyword>
<dbReference type="PANTHER" id="PTHR22847">
    <property type="entry name" value="WD40 REPEAT PROTEIN"/>
    <property type="match status" value="1"/>
</dbReference>
<name>A0A9P7XYU1_9FUNG</name>
<feature type="repeat" description="WD" evidence="3">
    <location>
        <begin position="1601"/>
        <end position="1642"/>
    </location>
</feature>
<dbReference type="OrthoDB" id="538223at2759"/>
<dbReference type="InterPro" id="IPR007111">
    <property type="entry name" value="NACHT_NTPase"/>
</dbReference>
<evidence type="ECO:0000256" key="5">
    <source>
        <dbReference type="SAM" id="MobiDB-lite"/>
    </source>
</evidence>
<reference evidence="8" key="1">
    <citation type="submission" date="2021-06" db="EMBL/GenBank/DDBJ databases">
        <title>Genome Sequence of Mortierella hyaline Strain SCG-10, a Cold-Adapted, Nitrate-Reducing Fungus Isolated from Soil in Minnesota, USA.</title>
        <authorList>
            <person name="Aldossari N."/>
        </authorList>
    </citation>
    <scope>NUCLEOTIDE SEQUENCE</scope>
    <source>
        <strain evidence="8">SCG-10</strain>
    </source>
</reference>
<dbReference type="InterPro" id="IPR027417">
    <property type="entry name" value="P-loop_NTPase"/>
</dbReference>
<dbReference type="Gene3D" id="3.40.50.300">
    <property type="entry name" value="P-loop containing nucleotide triphosphate hydrolases"/>
    <property type="match status" value="1"/>
</dbReference>
<dbReference type="PROSITE" id="PS50294">
    <property type="entry name" value="WD_REPEATS_REGION"/>
    <property type="match status" value="12"/>
</dbReference>
<organism evidence="8 9">
    <name type="scientific">Linnemannia hyalina</name>
    <dbReference type="NCBI Taxonomy" id="64524"/>
    <lineage>
        <taxon>Eukaryota</taxon>
        <taxon>Fungi</taxon>
        <taxon>Fungi incertae sedis</taxon>
        <taxon>Mucoromycota</taxon>
        <taxon>Mortierellomycotina</taxon>
        <taxon>Mortierellomycetes</taxon>
        <taxon>Mortierellales</taxon>
        <taxon>Mortierellaceae</taxon>
        <taxon>Linnemannia</taxon>
    </lineage>
</organism>
<dbReference type="PRINTS" id="PR00320">
    <property type="entry name" value="GPROTEINBRPT"/>
</dbReference>
<dbReference type="PANTHER" id="PTHR22847:SF637">
    <property type="entry name" value="WD REPEAT DOMAIN 5B"/>
    <property type="match status" value="1"/>
</dbReference>
<feature type="domain" description="Arm-like repeat" evidence="7">
    <location>
        <begin position="246"/>
        <end position="607"/>
    </location>
</feature>
<evidence type="ECO:0000256" key="3">
    <source>
        <dbReference type="PROSITE-ProRule" id="PRU00221"/>
    </source>
</evidence>
<evidence type="ECO:0008006" key="10">
    <source>
        <dbReference type="Google" id="ProtNLM"/>
    </source>
</evidence>
<dbReference type="InterPro" id="IPR025662">
    <property type="entry name" value="Sigma_54_int_dom_ATP-bd_1"/>
</dbReference>
<dbReference type="Proteomes" id="UP000707451">
    <property type="component" value="Unassembled WGS sequence"/>
</dbReference>
<feature type="repeat" description="WD" evidence="3">
    <location>
        <begin position="1643"/>
        <end position="1679"/>
    </location>
</feature>
<evidence type="ECO:0000259" key="7">
    <source>
        <dbReference type="Pfam" id="PF23948"/>
    </source>
</evidence>
<feature type="repeat" description="WD" evidence="3">
    <location>
        <begin position="1685"/>
        <end position="1721"/>
    </location>
</feature>
<dbReference type="Pfam" id="PF00400">
    <property type="entry name" value="WD40"/>
    <property type="match status" value="13"/>
</dbReference>
<evidence type="ECO:0000313" key="9">
    <source>
        <dbReference type="Proteomes" id="UP000707451"/>
    </source>
</evidence>
<dbReference type="SUPFAM" id="SSF52540">
    <property type="entry name" value="P-loop containing nucleoside triphosphate hydrolases"/>
    <property type="match status" value="1"/>
</dbReference>
<protein>
    <recommendedName>
        <fullName evidence="10">WD40 repeat-like protein</fullName>
    </recommendedName>
</protein>
<dbReference type="InterPro" id="IPR056251">
    <property type="entry name" value="Arm_rpt_dom"/>
</dbReference>
<keyword evidence="4" id="KW-0175">Coiled coil</keyword>
<accession>A0A9P7XYU1</accession>
<dbReference type="Pfam" id="PF23948">
    <property type="entry name" value="ARM_5"/>
    <property type="match status" value="1"/>
</dbReference>
<dbReference type="InterPro" id="IPR019775">
    <property type="entry name" value="WD40_repeat_CS"/>
</dbReference>
<evidence type="ECO:0000256" key="4">
    <source>
        <dbReference type="SAM" id="Coils"/>
    </source>
</evidence>
<dbReference type="PROSITE" id="PS00675">
    <property type="entry name" value="SIGMA54_INTERACT_1"/>
    <property type="match status" value="1"/>
</dbReference>
<feature type="repeat" description="WD" evidence="3">
    <location>
        <begin position="1475"/>
        <end position="1510"/>
    </location>
</feature>
<dbReference type="CDD" id="cd00200">
    <property type="entry name" value="WD40"/>
    <property type="match status" value="2"/>
</dbReference>
<evidence type="ECO:0000256" key="2">
    <source>
        <dbReference type="ARBA" id="ARBA00022737"/>
    </source>
</evidence>
<dbReference type="GO" id="GO:1990234">
    <property type="term" value="C:transferase complex"/>
    <property type="evidence" value="ECO:0007669"/>
    <property type="project" value="UniProtKB-ARBA"/>
</dbReference>
<dbReference type="InterPro" id="IPR001646">
    <property type="entry name" value="5peptide_repeat"/>
</dbReference>
<feature type="coiled-coil region" evidence="4">
    <location>
        <begin position="44"/>
        <end position="101"/>
    </location>
</feature>
<proteinExistence type="predicted"/>
<gene>
    <name evidence="8" type="ORF">KI688_010536</name>
</gene>
<dbReference type="PROSITE" id="PS00678">
    <property type="entry name" value="WD_REPEATS_1"/>
    <property type="match status" value="12"/>
</dbReference>
<feature type="compositionally biased region" description="Low complexity" evidence="5">
    <location>
        <begin position="148"/>
        <end position="157"/>
    </location>
</feature>
<dbReference type="EMBL" id="JAHRHY010000005">
    <property type="protein sequence ID" value="KAG9069632.1"/>
    <property type="molecule type" value="Genomic_DNA"/>
</dbReference>
<dbReference type="Gene3D" id="2.160.20.80">
    <property type="entry name" value="E3 ubiquitin-protein ligase SopA"/>
    <property type="match status" value="1"/>
</dbReference>
<dbReference type="InterPro" id="IPR036322">
    <property type="entry name" value="WD40_repeat_dom_sf"/>
</dbReference>
<feature type="repeat" description="WD" evidence="3">
    <location>
        <begin position="1391"/>
        <end position="1428"/>
    </location>
</feature>
<dbReference type="InterPro" id="IPR020472">
    <property type="entry name" value="WD40_PAC1"/>
</dbReference>
<dbReference type="SUPFAM" id="SSF50978">
    <property type="entry name" value="WD40 repeat-like"/>
    <property type="match status" value="2"/>
</dbReference>
<dbReference type="Pfam" id="PF00805">
    <property type="entry name" value="Pentapeptide"/>
    <property type="match status" value="1"/>
</dbReference>